<dbReference type="OrthoDB" id="2309723at2759"/>
<dbReference type="Pfam" id="PF13410">
    <property type="entry name" value="GST_C_2"/>
    <property type="match status" value="1"/>
</dbReference>
<evidence type="ECO:0000256" key="1">
    <source>
        <dbReference type="PIRSR" id="PIRSR015753-1"/>
    </source>
</evidence>
<feature type="active site" description="Nucleophile" evidence="1">
    <location>
        <position position="78"/>
    </location>
</feature>
<dbReference type="SFLD" id="SFLDS00019">
    <property type="entry name" value="Glutathione_Transferase_(cytos"/>
    <property type="match status" value="1"/>
</dbReference>
<dbReference type="SFLD" id="SFLDG01148">
    <property type="entry name" value="Xi_(cytGST)"/>
    <property type="match status" value="1"/>
</dbReference>
<evidence type="ECO:0000313" key="6">
    <source>
        <dbReference type="EMBL" id="ACI65860.1"/>
    </source>
</evidence>
<feature type="region of interest" description="Disordered" evidence="4">
    <location>
        <begin position="1"/>
        <end position="22"/>
    </location>
</feature>
<dbReference type="InterPro" id="IPR016639">
    <property type="entry name" value="GST_Omega/GSH"/>
</dbReference>
<evidence type="ECO:0000259" key="5">
    <source>
        <dbReference type="PROSITE" id="PS50405"/>
    </source>
</evidence>
<dbReference type="InterPro" id="IPR036282">
    <property type="entry name" value="Glutathione-S-Trfase_C_sf"/>
</dbReference>
<dbReference type="InParanoid" id="B5Y512"/>
<dbReference type="RefSeq" id="XP_002186390.1">
    <property type="nucleotide sequence ID" value="XM_002186354.1"/>
</dbReference>
<dbReference type="GO" id="GO:0005737">
    <property type="term" value="C:cytoplasm"/>
    <property type="evidence" value="ECO:0007669"/>
    <property type="project" value="TreeGrafter"/>
</dbReference>
<feature type="binding site" evidence="2">
    <location>
        <begin position="188"/>
        <end position="189"/>
    </location>
    <ligand>
        <name>glutathione</name>
        <dbReference type="ChEBI" id="CHEBI:57925"/>
    </ligand>
</feature>
<feature type="domain" description="GST C-terminal" evidence="5">
    <location>
        <begin position="213"/>
        <end position="337"/>
    </location>
</feature>
<name>B5Y512_PHATC</name>
<dbReference type="PANTHER" id="PTHR32419:SF6">
    <property type="entry name" value="GLUTATHIONE S-TRANSFERASE OMEGA-LIKE 1-RELATED"/>
    <property type="match status" value="1"/>
</dbReference>
<proteinExistence type="predicted"/>
<dbReference type="Pfam" id="PF13409">
    <property type="entry name" value="GST_N_2"/>
    <property type="match status" value="1"/>
</dbReference>
<feature type="active site" description="Proton donor/acceptor" evidence="1">
    <location>
        <position position="236"/>
    </location>
</feature>
<feature type="site" description="Lowers pKa of active site Cys" evidence="3">
    <location>
        <position position="294"/>
    </location>
</feature>
<protein>
    <recommendedName>
        <fullName evidence="5">GST C-terminal domain-containing protein</fullName>
    </recommendedName>
</protein>
<evidence type="ECO:0000256" key="4">
    <source>
        <dbReference type="SAM" id="MobiDB-lite"/>
    </source>
</evidence>
<dbReference type="AlphaFoldDB" id="B5Y512"/>
<dbReference type="PROSITE" id="PS50405">
    <property type="entry name" value="GST_CTER"/>
    <property type="match status" value="1"/>
</dbReference>
<reference evidence="7" key="2">
    <citation type="submission" date="2008-08" db="EMBL/GenBank/DDBJ databases">
        <authorList>
            <consortium name="Diatom Consortium"/>
            <person name="Grigoriev I."/>
            <person name="Grimwood J."/>
            <person name="Kuo A."/>
            <person name="Otillar R.P."/>
            <person name="Salamov A."/>
            <person name="Detter J.C."/>
            <person name="Lindquist E."/>
            <person name="Shapiro H."/>
            <person name="Lucas S."/>
            <person name="Glavina del Rio T."/>
            <person name="Pitluck S."/>
            <person name="Rokhsar D."/>
            <person name="Bowler C."/>
        </authorList>
    </citation>
    <scope>GENOME REANNOTATION</scope>
    <source>
        <strain evidence="7">CCAP 1055/1</strain>
    </source>
</reference>
<dbReference type="GO" id="GO:0004364">
    <property type="term" value="F:glutathione transferase activity"/>
    <property type="evidence" value="ECO:0007669"/>
    <property type="project" value="InterPro"/>
</dbReference>
<dbReference type="STRING" id="556484.B5Y512"/>
<dbReference type="Proteomes" id="UP000000759">
    <property type="component" value="Chromosome 3"/>
</dbReference>
<dbReference type="PIRSF" id="PIRSF015753">
    <property type="entry name" value="GST"/>
    <property type="match status" value="1"/>
</dbReference>
<feature type="binding site" evidence="2">
    <location>
        <begin position="170"/>
        <end position="173"/>
    </location>
    <ligand>
        <name>glutathione</name>
        <dbReference type="ChEBI" id="CHEBI:57925"/>
    </ligand>
</feature>
<dbReference type="SFLD" id="SFLDG01206">
    <property type="entry name" value="Xi.1"/>
    <property type="match status" value="1"/>
</dbReference>
<dbReference type="HOGENOM" id="CLU_037263_1_0_1"/>
<dbReference type="OMA" id="PWANRAI"/>
<dbReference type="CDD" id="cd03190">
    <property type="entry name" value="GST_C_Omega_like"/>
    <property type="match status" value="1"/>
</dbReference>
<dbReference type="SUPFAM" id="SSF52833">
    <property type="entry name" value="Thioredoxin-like"/>
    <property type="match status" value="1"/>
</dbReference>
<feature type="site" description="Lowers pKa of active site Cys" evidence="3">
    <location>
        <position position="337"/>
    </location>
</feature>
<dbReference type="Gene3D" id="1.20.1050.10">
    <property type="match status" value="1"/>
</dbReference>
<keyword evidence="7" id="KW-1185">Reference proteome</keyword>
<dbReference type="EMBL" id="CP001142">
    <property type="protein sequence ID" value="ACI65860.1"/>
    <property type="molecule type" value="Genomic_DNA"/>
</dbReference>
<dbReference type="InterPro" id="IPR004045">
    <property type="entry name" value="Glutathione_S-Trfase_N"/>
</dbReference>
<sequence>MSKTASPILTASLPRNSASDASKPVTNTFFAQTALDESGDKGEFKRVDASWRNWVKKEPDAQFPAEKDRYHLFVAYACPWAHRTLMTRAVKGLDDTIAATVVHPIWQKTKPDQDEHSGWVFGNAEGEMLTNTEGNGGPFPSIFPHNEPEPFFGSQSIRELYEKAGDTDGKYSVPILWDKKRNTIVSNESSEIIRMLNSEFNDFAKNPDLDLYPIEMHVAIDKVNSWVYPTINNGVYRCGFAKSQEAYDTAITELTESFDRIADILQKQRFIAGNKFSEADIRLFVTLVRFDEVYTVYFKTNTRSVAHTPSILNYCREIYQMPGVKDTVNMEQIKAHYYCSHPILNHFSIVPRGPDFVDLLEQPHNRNNSLN</sequence>
<reference evidence="6 7" key="1">
    <citation type="journal article" date="2008" name="Nature">
        <title>The Phaeodactylum genome reveals the evolutionary history of diatom genomes.</title>
        <authorList>
            <person name="Bowler C."/>
            <person name="Allen A.E."/>
            <person name="Badger J.H."/>
            <person name="Grimwood J."/>
            <person name="Jabbari K."/>
            <person name="Kuo A."/>
            <person name="Maheswari U."/>
            <person name="Martens C."/>
            <person name="Maumus F."/>
            <person name="Otillar R.P."/>
            <person name="Rayko E."/>
            <person name="Salamov A."/>
            <person name="Vandepoele K."/>
            <person name="Beszteri B."/>
            <person name="Gruber A."/>
            <person name="Heijde M."/>
            <person name="Katinka M."/>
            <person name="Mock T."/>
            <person name="Valentin K."/>
            <person name="Verret F."/>
            <person name="Berges J.A."/>
            <person name="Brownlee C."/>
            <person name="Cadoret J.P."/>
            <person name="Chiovitti A."/>
            <person name="Choi C.J."/>
            <person name="Coesel S."/>
            <person name="De Martino A."/>
            <person name="Detter J.C."/>
            <person name="Durkin C."/>
            <person name="Falciatore A."/>
            <person name="Fournet J."/>
            <person name="Haruta M."/>
            <person name="Huysman M.J."/>
            <person name="Jenkins B.D."/>
            <person name="Jiroutova K."/>
            <person name="Jorgensen R.E."/>
            <person name="Joubert Y."/>
            <person name="Kaplan A."/>
            <person name="Kroger N."/>
            <person name="Kroth P.G."/>
            <person name="La Roche J."/>
            <person name="Lindquist E."/>
            <person name="Lommer M."/>
            <person name="Martin-Jezequel V."/>
            <person name="Lopez P.J."/>
            <person name="Lucas S."/>
            <person name="Mangogna M."/>
            <person name="McGinnis K."/>
            <person name="Medlin L.K."/>
            <person name="Montsant A."/>
            <person name="Oudot-Le Secq M.P."/>
            <person name="Napoli C."/>
            <person name="Obornik M."/>
            <person name="Parker M.S."/>
            <person name="Petit J.L."/>
            <person name="Porcel B.M."/>
            <person name="Poulsen N."/>
            <person name="Robison M."/>
            <person name="Rychlewski L."/>
            <person name="Rynearson T.A."/>
            <person name="Schmutz J."/>
            <person name="Shapiro H."/>
            <person name="Siaut M."/>
            <person name="Stanley M."/>
            <person name="Sussman M.R."/>
            <person name="Taylor A.R."/>
            <person name="Vardi A."/>
            <person name="von Dassow P."/>
            <person name="Vyverman W."/>
            <person name="Willis A."/>
            <person name="Wyrwicz L.S."/>
            <person name="Rokhsar D.S."/>
            <person name="Weissenbach J."/>
            <person name="Armbrust E.V."/>
            <person name="Green B.R."/>
            <person name="Van de Peer Y."/>
            <person name="Grigoriev I.V."/>
        </authorList>
    </citation>
    <scope>NUCLEOTIDE SEQUENCE [LARGE SCALE GENOMIC DNA]</scope>
    <source>
        <strain evidence="6 7">CCAP 1055/1</strain>
    </source>
</reference>
<evidence type="ECO:0000256" key="3">
    <source>
        <dbReference type="PIRSR" id="PIRSR015753-3"/>
    </source>
</evidence>
<evidence type="ECO:0000256" key="2">
    <source>
        <dbReference type="PIRSR" id="PIRSR015753-2"/>
    </source>
</evidence>
<feature type="binding site" evidence="2">
    <location>
        <position position="119"/>
    </location>
    <ligand>
        <name>glutathione</name>
        <dbReference type="ChEBI" id="CHEBI:57925"/>
    </ligand>
</feature>
<dbReference type="InterPro" id="IPR047047">
    <property type="entry name" value="GST_Omega-like_C"/>
</dbReference>
<dbReference type="GeneID" id="7204403"/>
<organism evidence="6 7">
    <name type="scientific">Phaeodactylum tricornutum (strain CCAP 1055/1)</name>
    <dbReference type="NCBI Taxonomy" id="556484"/>
    <lineage>
        <taxon>Eukaryota</taxon>
        <taxon>Sar</taxon>
        <taxon>Stramenopiles</taxon>
        <taxon>Ochrophyta</taxon>
        <taxon>Bacillariophyta</taxon>
        <taxon>Bacillariophyceae</taxon>
        <taxon>Bacillariophycidae</taxon>
        <taxon>Naviculales</taxon>
        <taxon>Phaeodactylaceae</taxon>
        <taxon>Phaeodactylum</taxon>
    </lineage>
</organism>
<dbReference type="eggNOG" id="KOG2903">
    <property type="taxonomic scope" value="Eukaryota"/>
</dbReference>
<dbReference type="KEGG" id="pti:PHATR_33342"/>
<dbReference type="PaxDb" id="2850-Phatr33342"/>
<accession>B5Y512</accession>
<gene>
    <name evidence="6" type="ORF">PHATR_33342</name>
</gene>
<evidence type="ECO:0000313" key="7">
    <source>
        <dbReference type="Proteomes" id="UP000000759"/>
    </source>
</evidence>
<dbReference type="InterPro" id="IPR010987">
    <property type="entry name" value="Glutathione-S-Trfase_C-like"/>
</dbReference>
<dbReference type="InterPro" id="IPR036249">
    <property type="entry name" value="Thioredoxin-like_sf"/>
</dbReference>
<dbReference type="Gene3D" id="3.40.30.10">
    <property type="entry name" value="Glutaredoxin"/>
    <property type="match status" value="1"/>
</dbReference>
<dbReference type="SUPFAM" id="SSF47616">
    <property type="entry name" value="GST C-terminal domain-like"/>
    <property type="match status" value="1"/>
</dbReference>
<dbReference type="InterPro" id="IPR040079">
    <property type="entry name" value="Glutathione_S-Trfase"/>
</dbReference>
<dbReference type="PANTHER" id="PTHR32419">
    <property type="entry name" value="GLUTATHIONYL-HYDROQUINONE REDUCTASE"/>
    <property type="match status" value="1"/>
</dbReference>